<dbReference type="EC" id="2.7.13.3" evidence="2"/>
<dbReference type="PANTHER" id="PTHR42878">
    <property type="entry name" value="TWO-COMPONENT HISTIDINE KINASE"/>
    <property type="match status" value="1"/>
</dbReference>
<dbReference type="SUPFAM" id="SSF55874">
    <property type="entry name" value="ATPase domain of HSP90 chaperone/DNA topoisomerase II/histidine kinase"/>
    <property type="match status" value="1"/>
</dbReference>
<reference evidence="8 9" key="1">
    <citation type="submission" date="2018-01" db="EMBL/GenBank/DDBJ databases">
        <title>A novel member of the phylum Bacteroidetes isolated from glacier ice.</title>
        <authorList>
            <person name="Liu Q."/>
            <person name="Xin Y.-H."/>
        </authorList>
    </citation>
    <scope>NUCLEOTIDE SEQUENCE [LARGE SCALE GENOMIC DNA]</scope>
    <source>
        <strain evidence="8 9">RB1R16</strain>
    </source>
</reference>
<dbReference type="SMART" id="SM00388">
    <property type="entry name" value="HisKA"/>
    <property type="match status" value="1"/>
</dbReference>
<keyword evidence="4" id="KW-0808">Transferase</keyword>
<dbReference type="Pfam" id="PF02518">
    <property type="entry name" value="HATPase_c"/>
    <property type="match status" value="1"/>
</dbReference>
<dbReference type="InterPro" id="IPR005467">
    <property type="entry name" value="His_kinase_dom"/>
</dbReference>
<evidence type="ECO:0000313" key="9">
    <source>
        <dbReference type="Proteomes" id="UP000239872"/>
    </source>
</evidence>
<dbReference type="GO" id="GO:0007234">
    <property type="term" value="P:osmosensory signaling via phosphorelay pathway"/>
    <property type="evidence" value="ECO:0007669"/>
    <property type="project" value="TreeGrafter"/>
</dbReference>
<dbReference type="Pfam" id="PF00512">
    <property type="entry name" value="HisKA"/>
    <property type="match status" value="1"/>
</dbReference>
<dbReference type="OrthoDB" id="9816309at2"/>
<dbReference type="GO" id="GO:0000155">
    <property type="term" value="F:phosphorelay sensor kinase activity"/>
    <property type="evidence" value="ECO:0007669"/>
    <property type="project" value="InterPro"/>
</dbReference>
<accession>A0A2S7SW75</accession>
<dbReference type="InterPro" id="IPR003594">
    <property type="entry name" value="HATPase_dom"/>
</dbReference>
<keyword evidence="9" id="KW-1185">Reference proteome</keyword>
<dbReference type="AlphaFoldDB" id="A0A2S7SW75"/>
<dbReference type="SMART" id="SM00387">
    <property type="entry name" value="HATPase_c"/>
    <property type="match status" value="1"/>
</dbReference>
<evidence type="ECO:0000256" key="5">
    <source>
        <dbReference type="ARBA" id="ARBA00022777"/>
    </source>
</evidence>
<name>A0A2S7SW75_9BACT</name>
<dbReference type="Proteomes" id="UP000239872">
    <property type="component" value="Unassembled WGS sequence"/>
</dbReference>
<evidence type="ECO:0000256" key="4">
    <source>
        <dbReference type="ARBA" id="ARBA00022679"/>
    </source>
</evidence>
<evidence type="ECO:0000256" key="2">
    <source>
        <dbReference type="ARBA" id="ARBA00012438"/>
    </source>
</evidence>
<dbReference type="CDD" id="cd00082">
    <property type="entry name" value="HisKA"/>
    <property type="match status" value="1"/>
</dbReference>
<evidence type="ECO:0000256" key="3">
    <source>
        <dbReference type="ARBA" id="ARBA00022553"/>
    </source>
</evidence>
<comment type="caution">
    <text evidence="8">The sequence shown here is derived from an EMBL/GenBank/DDBJ whole genome shotgun (WGS) entry which is preliminary data.</text>
</comment>
<gene>
    <name evidence="8" type="ORF">CJD36_012225</name>
</gene>
<dbReference type="InterPro" id="IPR004358">
    <property type="entry name" value="Sig_transdc_His_kin-like_C"/>
</dbReference>
<dbReference type="InterPro" id="IPR050351">
    <property type="entry name" value="BphY/WalK/GraS-like"/>
</dbReference>
<keyword evidence="6" id="KW-0175">Coiled coil</keyword>
<comment type="catalytic activity">
    <reaction evidence="1">
        <text>ATP + protein L-histidine = ADP + protein N-phospho-L-histidine.</text>
        <dbReference type="EC" id="2.7.13.3"/>
    </reaction>
</comment>
<evidence type="ECO:0000256" key="6">
    <source>
        <dbReference type="SAM" id="Coils"/>
    </source>
</evidence>
<feature type="coiled-coil region" evidence="6">
    <location>
        <begin position="39"/>
        <end position="66"/>
    </location>
</feature>
<keyword evidence="3" id="KW-0597">Phosphoprotein</keyword>
<dbReference type="GO" id="GO:0030295">
    <property type="term" value="F:protein kinase activator activity"/>
    <property type="evidence" value="ECO:0007669"/>
    <property type="project" value="TreeGrafter"/>
</dbReference>
<dbReference type="GO" id="GO:0000156">
    <property type="term" value="F:phosphorelay response regulator activity"/>
    <property type="evidence" value="ECO:0007669"/>
    <property type="project" value="TreeGrafter"/>
</dbReference>
<dbReference type="Gene3D" id="3.30.565.10">
    <property type="entry name" value="Histidine kinase-like ATPase, C-terminal domain"/>
    <property type="match status" value="1"/>
</dbReference>
<sequence>MLKSDELIEANKELAFQHVEKEKRAAELGIANIELAFQNEEKEKRAEELSVANKELLFQNEEKEKRAGELIIANKELLFQNGEKEKRAAELSIANKELIFQNEEKEKRAAELIIANKELAFQNEEKEKRAAELIIANKELVFQNEEKEKRAAELIIANKELIFQNEEKEKRAAELIIANKELAFQNEEKEKRAEEKEKRAAELIIANKELAFQNSDNEKLAAALIIANEELAFQNQEKEKRAAELIIANKELAFQNEEKEKRAAELFIANKELLAFTYVSSHDLQEPLRKIQTFVTIILQNESENLSENGKYNFGRMQLAAGRMQQLIEDLLAFSRISTTDHKFEPTDLGVIIEEINSDLKDTVLEKQAIIEGIDLCPVDVIPFQFRQLMYNLISNALKFSRTGIPAHIVITSNIIKGGDLPNSKLSAEKPYCHIKVKDNGIGFEPEFSERIFEVFQKLHSKEVYAGTGIGLAIVKKIVENHNGTITAKGELNKGATFDIYIPVH</sequence>
<organism evidence="8 9">
    <name type="scientific">Flavipsychrobacter stenotrophus</name>
    <dbReference type="NCBI Taxonomy" id="2077091"/>
    <lineage>
        <taxon>Bacteria</taxon>
        <taxon>Pseudomonadati</taxon>
        <taxon>Bacteroidota</taxon>
        <taxon>Chitinophagia</taxon>
        <taxon>Chitinophagales</taxon>
        <taxon>Chitinophagaceae</taxon>
        <taxon>Flavipsychrobacter</taxon>
    </lineage>
</organism>
<feature type="coiled-coil region" evidence="6">
    <location>
        <begin position="177"/>
        <end position="237"/>
    </location>
</feature>
<protein>
    <recommendedName>
        <fullName evidence="2">histidine kinase</fullName>
        <ecNumber evidence="2">2.7.13.3</ecNumber>
    </recommendedName>
</protein>
<evidence type="ECO:0000256" key="1">
    <source>
        <dbReference type="ARBA" id="ARBA00000085"/>
    </source>
</evidence>
<feature type="domain" description="Histidine kinase" evidence="7">
    <location>
        <begin position="279"/>
        <end position="505"/>
    </location>
</feature>
<dbReference type="InterPro" id="IPR003661">
    <property type="entry name" value="HisK_dim/P_dom"/>
</dbReference>
<dbReference type="PANTHER" id="PTHR42878:SF15">
    <property type="entry name" value="BACTERIOPHYTOCHROME"/>
    <property type="match status" value="1"/>
</dbReference>
<dbReference type="SUPFAM" id="SSF47384">
    <property type="entry name" value="Homodimeric domain of signal transducing histidine kinase"/>
    <property type="match status" value="1"/>
</dbReference>
<dbReference type="EMBL" id="PPSL01000003">
    <property type="protein sequence ID" value="PQJ11180.1"/>
    <property type="molecule type" value="Genomic_DNA"/>
</dbReference>
<dbReference type="InterPro" id="IPR036097">
    <property type="entry name" value="HisK_dim/P_sf"/>
</dbReference>
<evidence type="ECO:0000259" key="7">
    <source>
        <dbReference type="PROSITE" id="PS50109"/>
    </source>
</evidence>
<evidence type="ECO:0000313" key="8">
    <source>
        <dbReference type="EMBL" id="PQJ11180.1"/>
    </source>
</evidence>
<keyword evidence="5 8" id="KW-0418">Kinase</keyword>
<dbReference type="PRINTS" id="PR00344">
    <property type="entry name" value="BCTRLSENSOR"/>
</dbReference>
<proteinExistence type="predicted"/>
<dbReference type="PROSITE" id="PS50109">
    <property type="entry name" value="HIS_KIN"/>
    <property type="match status" value="1"/>
</dbReference>
<dbReference type="InterPro" id="IPR036890">
    <property type="entry name" value="HATPase_C_sf"/>
</dbReference>
<dbReference type="Gene3D" id="1.10.287.130">
    <property type="match status" value="1"/>
</dbReference>